<keyword evidence="6" id="KW-1185">Reference proteome</keyword>
<dbReference type="SMART" id="SM00267">
    <property type="entry name" value="GGDEF"/>
    <property type="match status" value="1"/>
</dbReference>
<dbReference type="InterPro" id="IPR043128">
    <property type="entry name" value="Rev_trsase/Diguanyl_cyclase"/>
</dbReference>
<dbReference type="PANTHER" id="PTHR45138:SF9">
    <property type="entry name" value="DIGUANYLATE CYCLASE DGCM-RELATED"/>
    <property type="match status" value="1"/>
</dbReference>
<organism evidence="5 6">
    <name type="scientific">Comamonas jiangduensis</name>
    <dbReference type="NCBI Taxonomy" id="1194168"/>
    <lineage>
        <taxon>Bacteria</taxon>
        <taxon>Pseudomonadati</taxon>
        <taxon>Pseudomonadota</taxon>
        <taxon>Betaproteobacteria</taxon>
        <taxon>Burkholderiales</taxon>
        <taxon>Comamonadaceae</taxon>
        <taxon>Comamonas</taxon>
    </lineage>
</organism>
<reference evidence="5 6" key="1">
    <citation type="submission" date="2024-08" db="EMBL/GenBank/DDBJ databases">
        <authorList>
            <person name="Feng Z."/>
            <person name="Ronholm J."/>
        </authorList>
    </citation>
    <scope>NUCLEOTIDE SEQUENCE [LARGE SCALE GENOMIC DNA]</scope>
    <source>
        <strain evidence="5 6">4-AB0-8</strain>
    </source>
</reference>
<dbReference type="InterPro" id="IPR000160">
    <property type="entry name" value="GGDEF_dom"/>
</dbReference>
<evidence type="ECO:0000256" key="2">
    <source>
        <dbReference type="ARBA" id="ARBA00034247"/>
    </source>
</evidence>
<comment type="catalytic activity">
    <reaction evidence="2">
        <text>2 GTP = 3',3'-c-di-GMP + 2 diphosphate</text>
        <dbReference type="Rhea" id="RHEA:24898"/>
        <dbReference type="ChEBI" id="CHEBI:33019"/>
        <dbReference type="ChEBI" id="CHEBI:37565"/>
        <dbReference type="ChEBI" id="CHEBI:58805"/>
        <dbReference type="EC" id="2.7.7.65"/>
    </reaction>
</comment>
<dbReference type="PROSITE" id="PS50887">
    <property type="entry name" value="GGDEF"/>
    <property type="match status" value="1"/>
</dbReference>
<evidence type="ECO:0000256" key="3">
    <source>
        <dbReference type="SAM" id="Phobius"/>
    </source>
</evidence>
<dbReference type="EMBL" id="JBGJLR010000002">
    <property type="protein sequence ID" value="MEZ2738474.1"/>
    <property type="molecule type" value="Genomic_DNA"/>
</dbReference>
<keyword evidence="3" id="KW-1133">Transmembrane helix</keyword>
<evidence type="ECO:0000313" key="5">
    <source>
        <dbReference type="EMBL" id="MEZ2738474.1"/>
    </source>
</evidence>
<evidence type="ECO:0000313" key="6">
    <source>
        <dbReference type="Proteomes" id="UP001567350"/>
    </source>
</evidence>
<dbReference type="PANTHER" id="PTHR45138">
    <property type="entry name" value="REGULATORY COMPONENTS OF SENSORY TRANSDUCTION SYSTEM"/>
    <property type="match status" value="1"/>
</dbReference>
<feature type="transmembrane region" description="Helical" evidence="3">
    <location>
        <begin position="63"/>
        <end position="83"/>
    </location>
</feature>
<feature type="transmembrane region" description="Helical" evidence="3">
    <location>
        <begin position="37"/>
        <end position="57"/>
    </location>
</feature>
<dbReference type="RefSeq" id="WP_370890588.1">
    <property type="nucleotide sequence ID" value="NZ_JBGJLR010000002.1"/>
</dbReference>
<proteinExistence type="predicted"/>
<dbReference type="InterPro" id="IPR029787">
    <property type="entry name" value="Nucleotide_cyclase"/>
</dbReference>
<evidence type="ECO:0000256" key="1">
    <source>
        <dbReference type="ARBA" id="ARBA00012528"/>
    </source>
</evidence>
<feature type="domain" description="GGDEF" evidence="4">
    <location>
        <begin position="248"/>
        <end position="380"/>
    </location>
</feature>
<keyword evidence="3" id="KW-0812">Transmembrane</keyword>
<dbReference type="GO" id="GO:0052621">
    <property type="term" value="F:diguanylate cyclase activity"/>
    <property type="evidence" value="ECO:0007669"/>
    <property type="project" value="UniProtKB-EC"/>
</dbReference>
<keyword evidence="5" id="KW-0548">Nucleotidyltransferase</keyword>
<feature type="transmembrane region" description="Helical" evidence="3">
    <location>
        <begin position="192"/>
        <end position="212"/>
    </location>
</feature>
<feature type="transmembrane region" description="Helical" evidence="3">
    <location>
        <begin position="153"/>
        <end position="172"/>
    </location>
</feature>
<keyword evidence="3" id="KW-0472">Membrane</keyword>
<feature type="transmembrane region" description="Helical" evidence="3">
    <location>
        <begin position="95"/>
        <end position="113"/>
    </location>
</feature>
<comment type="caution">
    <text evidence="5">The sequence shown here is derived from an EMBL/GenBank/DDBJ whole genome shotgun (WGS) entry which is preliminary data.</text>
</comment>
<dbReference type="InterPro" id="IPR050469">
    <property type="entry name" value="Diguanylate_Cyclase"/>
</dbReference>
<name>A0ABV4I9D8_9BURK</name>
<sequence length="392" mass="42833">MHATSFHYYAVAIPVFLLLLAAACAIGSFFLRAHRYLLRQASSYALVTLAFATDIFGGTNPGFFVAAGAASLYLLAAVYAARAIAIRMGRTVQSYAVWTIGLLMLGGIAWYTLHTPDPIARRAIVALSMAMVLSLVVPGVWRAPQRHTADRIAVTLFTLATLLMWMRPVGLLTATPAPLGPLTEITFLRVNLMVLLAVIAIYTAALIACALADSTAKLRAERDHDGLTNLINRRALEEVCTPTPYARGFRVLVMCDLDHFKGINDQYGHAAGDEVLRQFGHILQSLVREADVTARLGGDEFLLALKHTTIEQAQKLIARIQAQMAHACWCPPEPQQQVTASFGMVRLRAQEHLQEALQRADQLMYLAKQTGRNCLQVEGEPTINPDAALTTA</sequence>
<protein>
    <recommendedName>
        <fullName evidence="1">diguanylate cyclase</fullName>
        <ecNumber evidence="1">2.7.7.65</ecNumber>
    </recommendedName>
</protein>
<dbReference type="Gene3D" id="3.30.70.270">
    <property type="match status" value="1"/>
</dbReference>
<feature type="transmembrane region" description="Helical" evidence="3">
    <location>
        <begin position="119"/>
        <end position="141"/>
    </location>
</feature>
<dbReference type="NCBIfam" id="TIGR00254">
    <property type="entry name" value="GGDEF"/>
    <property type="match status" value="1"/>
</dbReference>
<evidence type="ECO:0000259" key="4">
    <source>
        <dbReference type="PROSITE" id="PS50887"/>
    </source>
</evidence>
<dbReference type="Proteomes" id="UP001567350">
    <property type="component" value="Unassembled WGS sequence"/>
</dbReference>
<accession>A0ABV4I9D8</accession>
<dbReference type="SUPFAM" id="SSF55073">
    <property type="entry name" value="Nucleotide cyclase"/>
    <property type="match status" value="1"/>
</dbReference>
<dbReference type="EC" id="2.7.7.65" evidence="1"/>
<dbReference type="Pfam" id="PF00990">
    <property type="entry name" value="GGDEF"/>
    <property type="match status" value="1"/>
</dbReference>
<feature type="transmembrane region" description="Helical" evidence="3">
    <location>
        <begin position="6"/>
        <end position="30"/>
    </location>
</feature>
<keyword evidence="5" id="KW-0808">Transferase</keyword>
<dbReference type="CDD" id="cd01949">
    <property type="entry name" value="GGDEF"/>
    <property type="match status" value="1"/>
</dbReference>
<gene>
    <name evidence="5" type="ORF">ACBP88_03195</name>
</gene>